<dbReference type="Pfam" id="PF00717">
    <property type="entry name" value="Peptidase_S24"/>
    <property type="match status" value="1"/>
</dbReference>
<evidence type="ECO:0000313" key="3">
    <source>
        <dbReference type="Proteomes" id="UP000530571"/>
    </source>
</evidence>
<proteinExistence type="predicted"/>
<accession>A0A7W6P9V6</accession>
<sequence>MDPDLRPDAAIRLETARKKRGFRSAKAAVDYFGWSYPTYKQHEQGIRGIGRAAAKYAKAFRVSEGWLLTGEGDGPGPTVPIVSFTQAGKLSPPNGYVESDEFVTIPAGGLPHGDWIAIRVQGDSMDLFSPPGSLIFVNRSEREAVDGAFYVVTTDDGEATYKRYRKDPERLEPESTNRDHKAIYPRSPLTIIGRVRRTLYDFPG</sequence>
<evidence type="ECO:0000259" key="1">
    <source>
        <dbReference type="Pfam" id="PF00717"/>
    </source>
</evidence>
<organism evidence="2 3">
    <name type="scientific">Martelella radicis</name>
    <dbReference type="NCBI Taxonomy" id="1397476"/>
    <lineage>
        <taxon>Bacteria</taxon>
        <taxon>Pseudomonadati</taxon>
        <taxon>Pseudomonadota</taxon>
        <taxon>Alphaproteobacteria</taxon>
        <taxon>Hyphomicrobiales</taxon>
        <taxon>Aurantimonadaceae</taxon>
        <taxon>Martelella</taxon>
    </lineage>
</organism>
<dbReference type="SUPFAM" id="SSF51306">
    <property type="entry name" value="LexA/Signal peptidase"/>
    <property type="match status" value="1"/>
</dbReference>
<dbReference type="AlphaFoldDB" id="A0A7W6P9V6"/>
<gene>
    <name evidence="2" type="ORF">GGR30_000657</name>
</gene>
<dbReference type="Gene3D" id="2.10.109.10">
    <property type="entry name" value="Umud Fragment, subunit A"/>
    <property type="match status" value="1"/>
</dbReference>
<dbReference type="GO" id="GO:0003677">
    <property type="term" value="F:DNA binding"/>
    <property type="evidence" value="ECO:0007669"/>
    <property type="project" value="InterPro"/>
</dbReference>
<dbReference type="InterPro" id="IPR039418">
    <property type="entry name" value="LexA-like"/>
</dbReference>
<dbReference type="InterPro" id="IPR036286">
    <property type="entry name" value="LexA/Signal_pep-like_sf"/>
</dbReference>
<dbReference type="Gene3D" id="1.10.260.40">
    <property type="entry name" value="lambda repressor-like DNA-binding domains"/>
    <property type="match status" value="1"/>
</dbReference>
<comment type="caution">
    <text evidence="2">The sequence shown here is derived from an EMBL/GenBank/DDBJ whole genome shotgun (WGS) entry which is preliminary data.</text>
</comment>
<dbReference type="RefSeq" id="WP_183482493.1">
    <property type="nucleotide sequence ID" value="NZ_JACIDZ010000001.1"/>
</dbReference>
<dbReference type="EMBL" id="JACIDZ010000001">
    <property type="protein sequence ID" value="MBB4120762.1"/>
    <property type="molecule type" value="Genomic_DNA"/>
</dbReference>
<evidence type="ECO:0000313" key="2">
    <source>
        <dbReference type="EMBL" id="MBB4120762.1"/>
    </source>
</evidence>
<name>A0A7W6P9V6_9HYPH</name>
<keyword evidence="3" id="KW-1185">Reference proteome</keyword>
<dbReference type="Proteomes" id="UP000530571">
    <property type="component" value="Unassembled WGS sequence"/>
</dbReference>
<reference evidence="2 3" key="1">
    <citation type="submission" date="2020-08" db="EMBL/GenBank/DDBJ databases">
        <title>Genomic Encyclopedia of Type Strains, Phase IV (KMG-IV): sequencing the most valuable type-strain genomes for metagenomic binning, comparative biology and taxonomic classification.</title>
        <authorList>
            <person name="Goeker M."/>
        </authorList>
    </citation>
    <scope>NUCLEOTIDE SEQUENCE [LARGE SCALE GENOMIC DNA]</scope>
    <source>
        <strain evidence="2 3">DSM 28101</strain>
    </source>
</reference>
<dbReference type="InterPro" id="IPR015927">
    <property type="entry name" value="Peptidase_S24_S26A/B/C"/>
</dbReference>
<dbReference type="CDD" id="cd06529">
    <property type="entry name" value="S24_LexA-like"/>
    <property type="match status" value="1"/>
</dbReference>
<dbReference type="InterPro" id="IPR010982">
    <property type="entry name" value="Lambda_DNA-bd_dom_sf"/>
</dbReference>
<feature type="domain" description="Peptidase S24/S26A/S26B/S26C" evidence="1">
    <location>
        <begin position="80"/>
        <end position="195"/>
    </location>
</feature>
<protein>
    <submittedName>
        <fullName evidence="2">SOS-response transcriptional repressor LexA</fullName>
    </submittedName>
</protein>